<dbReference type="RefSeq" id="WP_092524473.1">
    <property type="nucleotide sequence ID" value="NZ_FNKO01000002.1"/>
</dbReference>
<reference evidence="2" key="1">
    <citation type="submission" date="2016-10" db="EMBL/GenBank/DDBJ databases">
        <authorList>
            <person name="Varghese N."/>
            <person name="Submissions S."/>
        </authorList>
    </citation>
    <scope>NUCLEOTIDE SEQUENCE [LARGE SCALE GENOMIC DNA]</scope>
    <source>
        <strain evidence="2">DSM 45459</strain>
    </source>
</reference>
<proteinExistence type="predicted"/>
<protein>
    <submittedName>
        <fullName evidence="1">Sulfur carrier protein</fullName>
    </submittedName>
</protein>
<dbReference type="STRING" id="995062.SAMN04489718_2760"/>
<keyword evidence="2" id="KW-1185">Reference proteome</keyword>
<dbReference type="Proteomes" id="UP000199301">
    <property type="component" value="Unassembled WGS sequence"/>
</dbReference>
<evidence type="ECO:0000313" key="2">
    <source>
        <dbReference type="Proteomes" id="UP000199301"/>
    </source>
</evidence>
<dbReference type="InterPro" id="IPR010035">
    <property type="entry name" value="Thi_S"/>
</dbReference>
<dbReference type="Gene3D" id="3.10.20.30">
    <property type="match status" value="1"/>
</dbReference>
<dbReference type="AlphaFoldDB" id="A0A1H1EZY2"/>
<dbReference type="InterPro" id="IPR016155">
    <property type="entry name" value="Mopterin_synth/thiamin_S_b"/>
</dbReference>
<evidence type="ECO:0000313" key="1">
    <source>
        <dbReference type="EMBL" id="SDQ94094.1"/>
    </source>
</evidence>
<dbReference type="PANTHER" id="PTHR34472:SF1">
    <property type="entry name" value="SULFUR CARRIER PROTEIN THIS"/>
    <property type="match status" value="1"/>
</dbReference>
<dbReference type="InterPro" id="IPR012675">
    <property type="entry name" value="Beta-grasp_dom_sf"/>
</dbReference>
<dbReference type="Pfam" id="PF02597">
    <property type="entry name" value="ThiS"/>
    <property type="match status" value="1"/>
</dbReference>
<gene>
    <name evidence="1" type="ORF">SAMN04489718_2760</name>
</gene>
<sequence length="66" mass="6858">MNITINGQRHEVAADTSVAEALESYGAPARGVAVALDGAVVPRDSWQRTALHEDATVEILTAVQGG</sequence>
<dbReference type="PANTHER" id="PTHR34472">
    <property type="entry name" value="SULFUR CARRIER PROTEIN THIS"/>
    <property type="match status" value="1"/>
</dbReference>
<dbReference type="InterPro" id="IPR003749">
    <property type="entry name" value="ThiS/MoaD-like"/>
</dbReference>
<dbReference type="NCBIfam" id="TIGR01683">
    <property type="entry name" value="thiS"/>
    <property type="match status" value="1"/>
</dbReference>
<dbReference type="EMBL" id="FNKO01000002">
    <property type="protein sequence ID" value="SDQ94094.1"/>
    <property type="molecule type" value="Genomic_DNA"/>
</dbReference>
<name>A0A1H1EZY2_9ACTN</name>
<dbReference type="CDD" id="cd00565">
    <property type="entry name" value="Ubl_ThiS"/>
    <property type="match status" value="1"/>
</dbReference>
<accession>A0A1H1EZY2</accession>
<dbReference type="SUPFAM" id="SSF54285">
    <property type="entry name" value="MoaD/ThiS"/>
    <property type="match status" value="1"/>
</dbReference>
<organism evidence="1 2">
    <name type="scientific">Actinopolyspora saharensis</name>
    <dbReference type="NCBI Taxonomy" id="995062"/>
    <lineage>
        <taxon>Bacteria</taxon>
        <taxon>Bacillati</taxon>
        <taxon>Actinomycetota</taxon>
        <taxon>Actinomycetes</taxon>
        <taxon>Actinopolysporales</taxon>
        <taxon>Actinopolysporaceae</taxon>
        <taxon>Actinopolyspora</taxon>
    </lineage>
</organism>
<dbReference type="OrthoDB" id="163636at2"/>